<name>A0AAN6UDH7_9PEZI</name>
<comment type="caution">
    <text evidence="4">The sequence shown here is derived from an EMBL/GenBank/DDBJ whole genome shotgun (WGS) entry which is preliminary data.</text>
</comment>
<dbReference type="Proteomes" id="UP001304895">
    <property type="component" value="Unassembled WGS sequence"/>
</dbReference>
<dbReference type="InterPro" id="IPR039367">
    <property type="entry name" value="Och1-like"/>
</dbReference>
<dbReference type="PANTHER" id="PTHR31834">
    <property type="entry name" value="INITIATION-SPECIFIC ALPHA-1,6-MANNOSYLTRANSFERASE"/>
    <property type="match status" value="1"/>
</dbReference>
<dbReference type="InterPro" id="IPR007577">
    <property type="entry name" value="GlycoTrfase_DXD_sugar-bd_CS"/>
</dbReference>
<evidence type="ECO:0000256" key="1">
    <source>
        <dbReference type="ARBA" id="ARBA00009003"/>
    </source>
</evidence>
<accession>A0AAN6UDH7</accession>
<feature type="transmembrane region" description="Helical" evidence="3">
    <location>
        <begin position="27"/>
        <end position="46"/>
    </location>
</feature>
<dbReference type="AlphaFoldDB" id="A0AAN6UDH7"/>
<organism evidence="4 5">
    <name type="scientific">Trichocladium antarcticum</name>
    <dbReference type="NCBI Taxonomy" id="1450529"/>
    <lineage>
        <taxon>Eukaryota</taxon>
        <taxon>Fungi</taxon>
        <taxon>Dikarya</taxon>
        <taxon>Ascomycota</taxon>
        <taxon>Pezizomycotina</taxon>
        <taxon>Sordariomycetes</taxon>
        <taxon>Sordariomycetidae</taxon>
        <taxon>Sordariales</taxon>
        <taxon>Chaetomiaceae</taxon>
        <taxon>Trichocladium</taxon>
    </lineage>
</organism>
<comment type="similarity">
    <text evidence="1">Belongs to the glycosyltransferase 32 family.</text>
</comment>
<protein>
    <submittedName>
        <fullName evidence="4">Glycosyltransferase family 32 protein</fullName>
    </submittedName>
</protein>
<dbReference type="InterPro" id="IPR029044">
    <property type="entry name" value="Nucleotide-diphossugar_trans"/>
</dbReference>
<dbReference type="GO" id="GO:0000136">
    <property type="term" value="C:mannan polymerase complex"/>
    <property type="evidence" value="ECO:0007669"/>
    <property type="project" value="TreeGrafter"/>
</dbReference>
<keyword evidence="3" id="KW-0812">Transmembrane</keyword>
<dbReference type="SUPFAM" id="SSF53448">
    <property type="entry name" value="Nucleotide-diphospho-sugar transferases"/>
    <property type="match status" value="1"/>
</dbReference>
<feature type="compositionally biased region" description="Low complexity" evidence="2">
    <location>
        <begin position="76"/>
        <end position="96"/>
    </location>
</feature>
<keyword evidence="3" id="KW-1133">Transmembrane helix</keyword>
<evidence type="ECO:0000256" key="3">
    <source>
        <dbReference type="SAM" id="Phobius"/>
    </source>
</evidence>
<keyword evidence="3" id="KW-0472">Membrane</keyword>
<sequence length="402" mass="43523">MTHQHKDAGLSRLARLLHHVTRRRNRAYGVIGVALVLLAIATWIYGGFATGIDFTTAVPRPPGPFAPAKDGANGETSSTGAIDATGATSTGGAARGYQTPTQTAPSRQATSDHGWRHSTHNPAAANISSHGIPSKIWQILLPKNPSASASASAFVPNPHALQDTPSWLVMNPDYTYTLVGQTGGDAFVRRHYGSNRRIVEAYEKMPNVGMKSDLLRYLILGAVGGVYTDTDTVALRAIDRWVPAGLRDKVAVVVGLEFDRRDGNGWADILHWVQFCQWTIAAAPGHPVFQKMAARVLQSLDDLSAHHGVPLAELRLTSAEVMNSTGPAAWTDVVFRQLQEYDPSLVEPKNLSYMTEPRLYGNILILPIDGFGMGQPHSNSTDDGTIPEAALVRHRFSGGWRD</sequence>
<feature type="compositionally biased region" description="Polar residues" evidence="2">
    <location>
        <begin position="98"/>
        <end position="111"/>
    </location>
</feature>
<dbReference type="PANTHER" id="PTHR31834:SF1">
    <property type="entry name" value="INITIATION-SPECIFIC ALPHA-1,6-MANNOSYLTRANSFERASE"/>
    <property type="match status" value="1"/>
</dbReference>
<proteinExistence type="inferred from homology"/>
<dbReference type="Gene3D" id="3.90.550.20">
    <property type="match status" value="1"/>
</dbReference>
<gene>
    <name evidence="4" type="ORF">BT67DRAFT_389135</name>
</gene>
<evidence type="ECO:0000313" key="5">
    <source>
        <dbReference type="Proteomes" id="UP001304895"/>
    </source>
</evidence>
<reference evidence="4" key="2">
    <citation type="submission" date="2023-05" db="EMBL/GenBank/DDBJ databases">
        <authorList>
            <consortium name="Lawrence Berkeley National Laboratory"/>
            <person name="Steindorff A."/>
            <person name="Hensen N."/>
            <person name="Bonometti L."/>
            <person name="Westerberg I."/>
            <person name="Brannstrom I.O."/>
            <person name="Guillou S."/>
            <person name="Cros-Aarteil S."/>
            <person name="Calhoun S."/>
            <person name="Haridas S."/>
            <person name="Kuo A."/>
            <person name="Mondo S."/>
            <person name="Pangilinan J."/>
            <person name="Riley R."/>
            <person name="Labutti K."/>
            <person name="Andreopoulos B."/>
            <person name="Lipzen A."/>
            <person name="Chen C."/>
            <person name="Yanf M."/>
            <person name="Daum C."/>
            <person name="Ng V."/>
            <person name="Clum A."/>
            <person name="Ohm R."/>
            <person name="Martin F."/>
            <person name="Silar P."/>
            <person name="Natvig D."/>
            <person name="Lalanne C."/>
            <person name="Gautier V."/>
            <person name="Ament-Velasquez S.L."/>
            <person name="Kruys A."/>
            <person name="Hutchinson M.I."/>
            <person name="Powell A.J."/>
            <person name="Barry K."/>
            <person name="Miller A.N."/>
            <person name="Grigoriev I.V."/>
            <person name="Debuchy R."/>
            <person name="Gladieux P."/>
            <person name="Thoren M.H."/>
            <person name="Johannesson H."/>
        </authorList>
    </citation>
    <scope>NUCLEOTIDE SEQUENCE</scope>
    <source>
        <strain evidence="4">CBS 123565</strain>
    </source>
</reference>
<feature type="region of interest" description="Disordered" evidence="2">
    <location>
        <begin position="63"/>
        <end position="127"/>
    </location>
</feature>
<evidence type="ECO:0000256" key="2">
    <source>
        <dbReference type="SAM" id="MobiDB-lite"/>
    </source>
</evidence>
<reference evidence="4" key="1">
    <citation type="journal article" date="2023" name="Mol. Phylogenet. Evol.">
        <title>Genome-scale phylogeny and comparative genomics of the fungal order Sordariales.</title>
        <authorList>
            <person name="Hensen N."/>
            <person name="Bonometti L."/>
            <person name="Westerberg I."/>
            <person name="Brannstrom I.O."/>
            <person name="Guillou S."/>
            <person name="Cros-Aarteil S."/>
            <person name="Calhoun S."/>
            <person name="Haridas S."/>
            <person name="Kuo A."/>
            <person name="Mondo S."/>
            <person name="Pangilinan J."/>
            <person name="Riley R."/>
            <person name="LaButti K."/>
            <person name="Andreopoulos B."/>
            <person name="Lipzen A."/>
            <person name="Chen C."/>
            <person name="Yan M."/>
            <person name="Daum C."/>
            <person name="Ng V."/>
            <person name="Clum A."/>
            <person name="Steindorff A."/>
            <person name="Ohm R.A."/>
            <person name="Martin F."/>
            <person name="Silar P."/>
            <person name="Natvig D.O."/>
            <person name="Lalanne C."/>
            <person name="Gautier V."/>
            <person name="Ament-Velasquez S.L."/>
            <person name="Kruys A."/>
            <person name="Hutchinson M.I."/>
            <person name="Powell A.J."/>
            <person name="Barry K."/>
            <person name="Miller A.N."/>
            <person name="Grigoriev I.V."/>
            <person name="Debuchy R."/>
            <person name="Gladieux P."/>
            <person name="Hiltunen Thoren M."/>
            <person name="Johannesson H."/>
        </authorList>
    </citation>
    <scope>NUCLEOTIDE SEQUENCE</scope>
    <source>
        <strain evidence="4">CBS 123565</strain>
    </source>
</reference>
<keyword evidence="5" id="KW-1185">Reference proteome</keyword>
<dbReference type="GO" id="GO:0006487">
    <property type="term" value="P:protein N-linked glycosylation"/>
    <property type="evidence" value="ECO:0007669"/>
    <property type="project" value="TreeGrafter"/>
</dbReference>
<dbReference type="EMBL" id="MU853428">
    <property type="protein sequence ID" value="KAK4131022.1"/>
    <property type="molecule type" value="Genomic_DNA"/>
</dbReference>
<dbReference type="GO" id="GO:0000009">
    <property type="term" value="F:alpha-1,6-mannosyltransferase activity"/>
    <property type="evidence" value="ECO:0007669"/>
    <property type="project" value="InterPro"/>
</dbReference>
<evidence type="ECO:0000313" key="4">
    <source>
        <dbReference type="EMBL" id="KAK4131022.1"/>
    </source>
</evidence>
<dbReference type="Pfam" id="PF04488">
    <property type="entry name" value="Gly_transf_sug"/>
    <property type="match status" value="1"/>
</dbReference>